<dbReference type="AlphaFoldDB" id="A0A6M0RF34"/>
<proteinExistence type="predicted"/>
<evidence type="ECO:0000313" key="2">
    <source>
        <dbReference type="Proteomes" id="UP000481033"/>
    </source>
</evidence>
<reference evidence="1 2" key="1">
    <citation type="journal article" date="2020" name="Microb. Ecol.">
        <title>Ecogenomics of the Marine Benthic Filamentous Cyanobacterium Adonisia.</title>
        <authorList>
            <person name="Walter J.M."/>
            <person name="Coutinho F.H."/>
            <person name="Leomil L."/>
            <person name="Hargreaves P.I."/>
            <person name="Campeao M.E."/>
            <person name="Vieira V.V."/>
            <person name="Silva B.S."/>
            <person name="Fistarol G.O."/>
            <person name="Salomon P.S."/>
            <person name="Sawabe T."/>
            <person name="Mino S."/>
            <person name="Hosokawa M."/>
            <person name="Miyashita H."/>
            <person name="Maruyama F."/>
            <person name="van Verk M.C."/>
            <person name="Dutilh B.E."/>
            <person name="Thompson C.C."/>
            <person name="Thompson F.L."/>
        </authorList>
    </citation>
    <scope>NUCLEOTIDE SEQUENCE [LARGE SCALE GENOMIC DNA]</scope>
    <source>
        <strain evidence="1 2">CCMR0081</strain>
    </source>
</reference>
<organism evidence="1 2">
    <name type="scientific">Adonisia turfae CCMR0081</name>
    <dbReference type="NCBI Taxonomy" id="2292702"/>
    <lineage>
        <taxon>Bacteria</taxon>
        <taxon>Bacillati</taxon>
        <taxon>Cyanobacteriota</taxon>
        <taxon>Adonisia</taxon>
        <taxon>Adonisia turfae</taxon>
    </lineage>
</organism>
<comment type="caution">
    <text evidence="1">The sequence shown here is derived from an EMBL/GenBank/DDBJ whole genome shotgun (WGS) entry which is preliminary data.</text>
</comment>
<accession>A0A6M0RF34</accession>
<gene>
    <name evidence="1" type="ORF">DXZ20_03790</name>
</gene>
<dbReference type="EMBL" id="QXHD01000003">
    <property type="protein sequence ID" value="NEZ54824.1"/>
    <property type="molecule type" value="Genomic_DNA"/>
</dbReference>
<sequence>MEVIQQFTFAGTFQKAHEKDDNPIDIVDNILCYDNGLVLLEVEPKIAEAINGKVFLDSGDLFTGSKIRPPYQGSYQIKGRTLKGFEVEATYREIDTALVDDINSKLNPDRGYFSFVDLQLLNRNNNLTAQAKGAVYGVSCVDINQDIIINNDQLYFSIKWLYKGNSNKLNAEFRLSKIPTLDNKLSYYTYYSWLSLLLAFSSGRKVYIIYEKITDIDENCIKVIFLGRLIKQSEPNFQVVQNSCLLPFFKKCSNQVSSELFDDKGLGLALYWYSTVTNTEHIEIRFLILCTVLEILVKRNAGSVSQKLISRAIHRKIRKEVESILEKYKNTIEEDYLSNYEIYRKKVYQPLESGNANQVGPLRAKLKNMLEVYCVFYNDLFPELEFINVRDDLIHRGFSEVGVTPYYIDLHNLVIRVLLAFLGYQGNYQEYVESMVEEKFTGTYKAVPKVFPLPIE</sequence>
<evidence type="ECO:0000313" key="1">
    <source>
        <dbReference type="EMBL" id="NEZ54824.1"/>
    </source>
</evidence>
<keyword evidence="2" id="KW-1185">Reference proteome</keyword>
<name>A0A6M0RF34_9CYAN</name>
<evidence type="ECO:0008006" key="3">
    <source>
        <dbReference type="Google" id="ProtNLM"/>
    </source>
</evidence>
<dbReference type="Proteomes" id="UP000481033">
    <property type="component" value="Unassembled WGS sequence"/>
</dbReference>
<protein>
    <recommendedName>
        <fullName evidence="3">ApeA N-terminal domain-containing protein</fullName>
    </recommendedName>
</protein>